<reference evidence="7 8" key="1">
    <citation type="journal article" date="2021" name="Comput. Struct. Biotechnol. J.">
        <title>De novo genome assembly of the potent medicinal plant Rehmannia glutinosa using nanopore technology.</title>
        <authorList>
            <person name="Ma L."/>
            <person name="Dong C."/>
            <person name="Song C."/>
            <person name="Wang X."/>
            <person name="Zheng X."/>
            <person name="Niu Y."/>
            <person name="Chen S."/>
            <person name="Feng W."/>
        </authorList>
    </citation>
    <scope>NUCLEOTIDE SEQUENCE [LARGE SCALE GENOMIC DNA]</scope>
    <source>
        <strain evidence="7">DH-2019</strain>
    </source>
</reference>
<name>A0ABR0W173_REHGL</name>
<comment type="similarity">
    <text evidence="2 4">Belongs to the RPF2 family.</text>
</comment>
<evidence type="ECO:0000313" key="8">
    <source>
        <dbReference type="Proteomes" id="UP001318860"/>
    </source>
</evidence>
<evidence type="ECO:0000256" key="5">
    <source>
        <dbReference type="SAM" id="MobiDB-lite"/>
    </source>
</evidence>
<dbReference type="InterPro" id="IPR007109">
    <property type="entry name" value="Brix"/>
</dbReference>
<keyword evidence="8" id="KW-1185">Reference proteome</keyword>
<evidence type="ECO:0000256" key="4">
    <source>
        <dbReference type="RuleBase" id="RU367086"/>
    </source>
</evidence>
<evidence type="ECO:0000313" key="7">
    <source>
        <dbReference type="EMBL" id="KAK6139915.1"/>
    </source>
</evidence>
<comment type="subcellular location">
    <subcellularLocation>
        <location evidence="1 4">Nucleus</location>
        <location evidence="1 4">Nucleolus</location>
    </subcellularLocation>
</comment>
<proteinExistence type="inferred from homology"/>
<gene>
    <name evidence="7" type="ORF">DH2020_026360</name>
</gene>
<feature type="region of interest" description="Disordered" evidence="5">
    <location>
        <begin position="278"/>
        <end position="314"/>
    </location>
</feature>
<dbReference type="Proteomes" id="UP001318860">
    <property type="component" value="Unassembled WGS sequence"/>
</dbReference>
<keyword evidence="3 4" id="KW-0539">Nucleus</keyword>
<evidence type="ECO:0000256" key="3">
    <source>
        <dbReference type="ARBA" id="ARBA00023242"/>
    </source>
</evidence>
<evidence type="ECO:0000256" key="2">
    <source>
        <dbReference type="ARBA" id="ARBA00010782"/>
    </source>
</evidence>
<feature type="domain" description="Brix" evidence="6">
    <location>
        <begin position="27"/>
        <end position="237"/>
    </location>
</feature>
<evidence type="ECO:0000259" key="6">
    <source>
        <dbReference type="PROSITE" id="PS50833"/>
    </source>
</evidence>
<dbReference type="PANTHER" id="PTHR12728">
    <property type="entry name" value="BRIX DOMAIN CONTAINING PROTEIN"/>
    <property type="match status" value="1"/>
</dbReference>
<comment type="caution">
    <text evidence="7">The sequence shown here is derived from an EMBL/GenBank/DDBJ whole genome shotgun (WGS) entry which is preliminary data.</text>
</comment>
<organism evidence="7 8">
    <name type="scientific">Rehmannia glutinosa</name>
    <name type="common">Chinese foxglove</name>
    <dbReference type="NCBI Taxonomy" id="99300"/>
    <lineage>
        <taxon>Eukaryota</taxon>
        <taxon>Viridiplantae</taxon>
        <taxon>Streptophyta</taxon>
        <taxon>Embryophyta</taxon>
        <taxon>Tracheophyta</taxon>
        <taxon>Spermatophyta</taxon>
        <taxon>Magnoliopsida</taxon>
        <taxon>eudicotyledons</taxon>
        <taxon>Gunneridae</taxon>
        <taxon>Pentapetalae</taxon>
        <taxon>asterids</taxon>
        <taxon>lamiids</taxon>
        <taxon>Lamiales</taxon>
        <taxon>Orobanchaceae</taxon>
        <taxon>Rehmannieae</taxon>
        <taxon>Rehmannia</taxon>
    </lineage>
</organism>
<evidence type="ECO:0000256" key="1">
    <source>
        <dbReference type="ARBA" id="ARBA00004604"/>
    </source>
</evidence>
<feature type="compositionally biased region" description="Basic and acidic residues" evidence="5">
    <location>
        <begin position="287"/>
        <end position="314"/>
    </location>
</feature>
<accession>A0ABR0W173</accession>
<dbReference type="Pfam" id="PF04427">
    <property type="entry name" value="Brix"/>
    <property type="match status" value="1"/>
</dbReference>
<protein>
    <recommendedName>
        <fullName evidence="4">Ribosome production factor 2 homolog</fullName>
    </recommendedName>
    <alternativeName>
        <fullName evidence="4">Ribosome biogenesis protein RPF2 homolog</fullName>
    </alternativeName>
</protein>
<dbReference type="EMBL" id="JABTTQ020000355">
    <property type="protein sequence ID" value="KAK6139915.1"/>
    <property type="molecule type" value="Genomic_DNA"/>
</dbReference>
<dbReference type="PANTHER" id="PTHR12728:SF0">
    <property type="entry name" value="RIBOSOME PRODUCTION FACTOR 2 HOMOLOG"/>
    <property type="match status" value="1"/>
</dbReference>
<sequence>MRIKTQTKGRIRRELDKRAPKLVETGKKTLILHGTKTSSVLNSVLTEIYHLKKGNSIKYSRKNDKIRPFESGGEASLEFFSLKTDCSLFVFGSHSKKRPNNLVLGRTYDHHIYDLVEVGIENFRSMESFSYDKKLAPQIGSKPFFAFIGEAFESVDELKHLKEVLLDLFRGEVVTNLNLAGLDRVYVCTAVSSNKIFFSHCALRLKKSGTVVPRMELVEVGPSMDMVVRRHRHPDDSLRKEAMKTAPELTKKKVKNVVKDDIQGKLGKIYIPDQKVGDMPLTNNVKGLKEERREAKMKGEDSKPTPKKQKQDAE</sequence>
<dbReference type="InterPro" id="IPR039770">
    <property type="entry name" value="Rpf2"/>
</dbReference>
<dbReference type="SMART" id="SM00879">
    <property type="entry name" value="Brix"/>
    <property type="match status" value="1"/>
</dbReference>
<dbReference type="PROSITE" id="PS50833">
    <property type="entry name" value="BRIX"/>
    <property type="match status" value="1"/>
</dbReference>